<evidence type="ECO:0000313" key="3">
    <source>
        <dbReference type="Proteomes" id="UP000078532"/>
    </source>
</evidence>
<dbReference type="STRING" id="1838280.A6M21_04560"/>
<dbReference type="Proteomes" id="UP000078532">
    <property type="component" value="Unassembled WGS sequence"/>
</dbReference>
<evidence type="ECO:0000313" key="2">
    <source>
        <dbReference type="EMBL" id="OAT85905.1"/>
    </source>
</evidence>
<dbReference type="InterPro" id="IPR054656">
    <property type="entry name" value="DVU_1557-like"/>
</dbReference>
<dbReference type="OrthoDB" id="1753012at2"/>
<comment type="caution">
    <text evidence="2">The sequence shown here is derived from an EMBL/GenBank/DDBJ whole genome shotgun (WGS) entry which is preliminary data.</text>
</comment>
<proteinExistence type="predicted"/>
<keyword evidence="3" id="KW-1185">Reference proteome</keyword>
<dbReference type="Pfam" id="PF24292">
    <property type="entry name" value="DUF7479"/>
    <property type="match status" value="1"/>
</dbReference>
<dbReference type="InterPro" id="IPR055902">
    <property type="entry name" value="DUF7479"/>
</dbReference>
<name>A0A1B7LHZ1_9FIRM</name>
<gene>
    <name evidence="2" type="ORF">A6M21_04560</name>
</gene>
<accession>A0A1B7LHZ1</accession>
<protein>
    <recommendedName>
        <fullName evidence="1">DUF7479 domain-containing protein</fullName>
    </recommendedName>
</protein>
<reference evidence="2 3" key="1">
    <citation type="submission" date="2016-04" db="EMBL/GenBank/DDBJ databases">
        <authorList>
            <person name="Evans L.H."/>
            <person name="Alamgir A."/>
            <person name="Owens N."/>
            <person name="Weber N.D."/>
            <person name="Virtaneva K."/>
            <person name="Barbian K."/>
            <person name="Babar A."/>
            <person name="Rosenke K."/>
        </authorList>
    </citation>
    <scope>NUCLEOTIDE SEQUENCE [LARGE SCALE GENOMIC DNA]</scope>
    <source>
        <strain evidence="2 3">LMa1</strain>
    </source>
</reference>
<dbReference type="EMBL" id="LYVF01000047">
    <property type="protein sequence ID" value="OAT85905.1"/>
    <property type="molecule type" value="Genomic_DNA"/>
</dbReference>
<dbReference type="AlphaFoldDB" id="A0A1B7LHZ1"/>
<dbReference type="NCBIfam" id="NF045645">
    <property type="entry name" value="DVU_1557_fam"/>
    <property type="match status" value="1"/>
</dbReference>
<sequence>MAGKDLGAENIFECFKCGLPMEPGKVTVSYLGSSFPVELLKCRQCGLVLITEELALGKMLEVEKTLEDK</sequence>
<feature type="domain" description="DUF7479" evidence="1">
    <location>
        <begin position="12"/>
        <end position="69"/>
    </location>
</feature>
<evidence type="ECO:0000259" key="1">
    <source>
        <dbReference type="Pfam" id="PF24292"/>
    </source>
</evidence>
<organism evidence="2 3">
    <name type="scientific">Desulfotomaculum copahuensis</name>
    <dbReference type="NCBI Taxonomy" id="1838280"/>
    <lineage>
        <taxon>Bacteria</taxon>
        <taxon>Bacillati</taxon>
        <taxon>Bacillota</taxon>
        <taxon>Clostridia</taxon>
        <taxon>Eubacteriales</taxon>
        <taxon>Desulfotomaculaceae</taxon>
        <taxon>Desulfotomaculum</taxon>
    </lineage>
</organism>